<accession>A0A6N9Q0H7</accession>
<dbReference type="Proteomes" id="UP000448943">
    <property type="component" value="Unassembled WGS sequence"/>
</dbReference>
<protein>
    <submittedName>
        <fullName evidence="1">Uncharacterized protein</fullName>
    </submittedName>
</protein>
<organism evidence="1 2">
    <name type="scientific">Chengkuizengella marina</name>
    <dbReference type="NCBI Taxonomy" id="2507566"/>
    <lineage>
        <taxon>Bacteria</taxon>
        <taxon>Bacillati</taxon>
        <taxon>Bacillota</taxon>
        <taxon>Bacilli</taxon>
        <taxon>Bacillales</taxon>
        <taxon>Paenibacillaceae</taxon>
        <taxon>Chengkuizengella</taxon>
    </lineage>
</organism>
<dbReference type="AlphaFoldDB" id="A0A6N9Q0H7"/>
<proteinExistence type="predicted"/>
<evidence type="ECO:0000313" key="1">
    <source>
        <dbReference type="EMBL" id="NBI27464.1"/>
    </source>
</evidence>
<evidence type="ECO:0000313" key="2">
    <source>
        <dbReference type="Proteomes" id="UP000448943"/>
    </source>
</evidence>
<keyword evidence="2" id="KW-1185">Reference proteome</keyword>
<sequence length="97" mass="10791">MDLEMNEIRIEEIIDDVNANLDAEFYNIDSANVTTTRILASAQPDTNAFLVTKTAPENIINTMVAFGEYLLTAPSLDTKQSEEDRRLVSVSLKALVK</sequence>
<dbReference type="EMBL" id="SIJB01000001">
    <property type="protein sequence ID" value="NBI27464.1"/>
    <property type="molecule type" value="Genomic_DNA"/>
</dbReference>
<reference evidence="1 2" key="1">
    <citation type="submission" date="2019-01" db="EMBL/GenBank/DDBJ databases">
        <title>Chengkuizengella sp. nov., isolated from deep-sea sediment of East Pacific Ocean.</title>
        <authorList>
            <person name="Yang J."/>
            <person name="Lai Q."/>
            <person name="Shao Z."/>
        </authorList>
    </citation>
    <scope>NUCLEOTIDE SEQUENCE [LARGE SCALE GENOMIC DNA]</scope>
    <source>
        <strain evidence="1 2">YPA3-1-1</strain>
    </source>
</reference>
<name>A0A6N9Q0H7_9BACL</name>
<gene>
    <name evidence="1" type="ORF">ERL59_00580</name>
</gene>
<dbReference type="RefSeq" id="WP_160643413.1">
    <property type="nucleotide sequence ID" value="NZ_SIJB01000001.1"/>
</dbReference>
<comment type="caution">
    <text evidence="1">The sequence shown here is derived from an EMBL/GenBank/DDBJ whole genome shotgun (WGS) entry which is preliminary data.</text>
</comment>